<sequence>MEDDSNICQNYDILHGECFKVVLMSNNKYVNVTKLCKIAKKSYCRWKALLRGRRTLISVSEEEQISIDKLSIRVYKSKTTEQIHGVFIHQKILWDVLTWISQEYRDMVFSLIQLYEQKKLIKKPSLHHQYDDEEDIFFKAIHKKGKVYSELTKCVSSVLLEYEDLYKRSKDKECGICMEKVYNKNVKNIYFGVLPNCNHGFCIKCIDTWKKEKKTCPLCRTPFFAVRKQRFFTE</sequence>
<dbReference type="Pfam" id="PF04383">
    <property type="entry name" value="KilA-N"/>
    <property type="match status" value="1"/>
</dbReference>
<evidence type="ECO:0000259" key="16">
    <source>
        <dbReference type="PROSITE" id="PS50089"/>
    </source>
</evidence>
<evidence type="ECO:0000256" key="9">
    <source>
        <dbReference type="ARBA" id="ARBA00023200"/>
    </source>
</evidence>
<feature type="domain" description="KilA-N" evidence="17">
    <location>
        <begin position="10"/>
        <end position="115"/>
    </location>
</feature>
<evidence type="ECO:0000256" key="15">
    <source>
        <dbReference type="PROSITE-ProRule" id="PRU00175"/>
    </source>
</evidence>
<dbReference type="GO" id="GO:0039648">
    <property type="term" value="P:symbiont-mediated perturbation of host ubiquitin-like protein modification"/>
    <property type="evidence" value="ECO:0007669"/>
    <property type="project" value="UniProtKB-KW"/>
</dbReference>
<proteinExistence type="inferred from homology"/>
<dbReference type="Pfam" id="PF13639">
    <property type="entry name" value="zf-RING_2"/>
    <property type="match status" value="1"/>
</dbReference>
<keyword evidence="3" id="KW-1130">Modulation of host ubiquitin pathway by virus</keyword>
<keyword evidence="6 15" id="KW-0863">Zinc-finger</keyword>
<evidence type="ECO:0000256" key="1">
    <source>
        <dbReference type="ARBA" id="ARBA00004192"/>
    </source>
</evidence>
<dbReference type="PIRSF" id="PIRSF003775">
    <property type="entry name" value="E3_ubiquit_lig_p28"/>
    <property type="match status" value="1"/>
</dbReference>
<evidence type="ECO:0000256" key="2">
    <source>
        <dbReference type="ARBA" id="ARBA00022581"/>
    </source>
</evidence>
<evidence type="ECO:0000256" key="12">
    <source>
        <dbReference type="ARBA" id="ARBA00034749"/>
    </source>
</evidence>
<keyword evidence="9" id="KW-1035">Host cytoplasm</keyword>
<dbReference type="InterPro" id="IPR013083">
    <property type="entry name" value="Znf_RING/FYVE/PHD"/>
</dbReference>
<evidence type="ECO:0000256" key="3">
    <source>
        <dbReference type="ARBA" id="ARBA00022662"/>
    </source>
</evidence>
<evidence type="ECO:0000256" key="6">
    <source>
        <dbReference type="ARBA" id="ARBA00022771"/>
    </source>
</evidence>
<dbReference type="GO" id="GO:0004842">
    <property type="term" value="F:ubiquitin-protein transferase activity"/>
    <property type="evidence" value="ECO:0007669"/>
    <property type="project" value="TreeGrafter"/>
</dbReference>
<dbReference type="GO" id="GO:0052150">
    <property type="term" value="P:symbiont-mediated perturbation of host apoptosis"/>
    <property type="evidence" value="ECO:0007669"/>
    <property type="project" value="UniProtKB-KW"/>
</dbReference>
<dbReference type="PROSITE" id="PS50089">
    <property type="entry name" value="ZF_RING_2"/>
    <property type="match status" value="1"/>
</dbReference>
<keyword evidence="5" id="KW-0479">Metal-binding</keyword>
<comment type="subcellular location">
    <subcellularLocation>
        <location evidence="1">Host cytoplasm</location>
    </subcellularLocation>
</comment>
<reference evidence="18 19" key="1">
    <citation type="journal article" date="2007" name="Virus Res.">
        <title>Comparative genetic analysis of genomic DNA sequences of two human isolates of Tanapox virus.</title>
        <authorList>
            <person name="Nazarian S.H."/>
            <person name="Barrett J.W."/>
            <person name="Frace A.M."/>
            <person name="Olsen-Rasmussen M."/>
            <person name="Khristova M."/>
            <person name="Shaban M."/>
            <person name="Neering S."/>
            <person name="Li Y."/>
            <person name="Damon I.K."/>
            <person name="Esposito J.J."/>
            <person name="Essani K."/>
            <person name="McFadden G."/>
        </authorList>
    </citation>
    <scope>NUCLEOTIDE SEQUENCE [LARGE SCALE GENOMIC DNA]</scope>
    <source>
        <strain evidence="18">TPV-RoC</strain>
    </source>
</reference>
<dbReference type="GO" id="GO:0008270">
    <property type="term" value="F:zinc ion binding"/>
    <property type="evidence" value="ECO:0007669"/>
    <property type="project" value="UniProtKB-KW"/>
</dbReference>
<dbReference type="InterPro" id="IPR047126">
    <property type="entry name" value="RNF141-like"/>
</dbReference>
<evidence type="ECO:0000313" key="19">
    <source>
        <dbReference type="Proteomes" id="UP000099606"/>
    </source>
</evidence>
<dbReference type="Proteomes" id="UP000099606">
    <property type="component" value="Segment"/>
</dbReference>
<gene>
    <name evidence="18" type="primary">143R</name>
</gene>
<dbReference type="PROSITE" id="PS51301">
    <property type="entry name" value="KILA_N"/>
    <property type="match status" value="1"/>
</dbReference>
<evidence type="ECO:0000256" key="8">
    <source>
        <dbReference type="ARBA" id="ARBA00022833"/>
    </source>
</evidence>
<evidence type="ECO:0000256" key="7">
    <source>
        <dbReference type="ARBA" id="ARBA00022786"/>
    </source>
</evidence>
<keyword evidence="4" id="KW-1128">Modulation of host ubiquitin pathway by viral E3 ligase</keyword>
<dbReference type="InterPro" id="IPR017880">
    <property type="entry name" value="KilA_N"/>
</dbReference>
<dbReference type="EMBL" id="EF420157">
    <property type="protein sequence ID" value="ABQ43774.1"/>
    <property type="molecule type" value="Genomic_DNA"/>
</dbReference>
<dbReference type="SMART" id="SM00184">
    <property type="entry name" value="RING"/>
    <property type="match status" value="1"/>
</dbReference>
<evidence type="ECO:0000256" key="13">
    <source>
        <dbReference type="ARBA" id="ARBA00034917"/>
    </source>
</evidence>
<accession>A7XDC2</accession>
<dbReference type="GO" id="GO:0051865">
    <property type="term" value="P:protein autoubiquitination"/>
    <property type="evidence" value="ECO:0007669"/>
    <property type="project" value="TreeGrafter"/>
</dbReference>
<dbReference type="InterPro" id="IPR018004">
    <property type="entry name" value="KilA/APSES_HTH"/>
</dbReference>
<feature type="domain" description="RING-type" evidence="16">
    <location>
        <begin position="174"/>
        <end position="220"/>
    </location>
</feature>
<evidence type="ECO:0000256" key="10">
    <source>
        <dbReference type="ARBA" id="ARBA00023323"/>
    </source>
</evidence>
<evidence type="ECO:0000256" key="11">
    <source>
        <dbReference type="ARBA" id="ARBA00025051"/>
    </source>
</evidence>
<dbReference type="PANTHER" id="PTHR12109:SF3">
    <property type="entry name" value="RING FINGER PROTEIN 141"/>
    <property type="match status" value="1"/>
</dbReference>
<evidence type="ECO:0000256" key="4">
    <source>
        <dbReference type="ARBA" id="ARBA00022711"/>
    </source>
</evidence>
<organism evidence="18 19">
    <name type="scientific">Tanapox virus</name>
    <dbReference type="NCBI Taxonomy" id="99000"/>
    <lineage>
        <taxon>Viruses</taxon>
        <taxon>Varidnaviria</taxon>
        <taxon>Bamfordvirae</taxon>
        <taxon>Nucleocytoviricota</taxon>
        <taxon>Pokkesviricetes</taxon>
        <taxon>Chitovirales</taxon>
        <taxon>Poxviridae</taxon>
        <taxon>Chordopoxvirinae</taxon>
        <taxon>Yatapoxvirus</taxon>
        <taxon>Yatapoxvirus tanapox</taxon>
    </lineage>
</organism>
<comment type="similarity">
    <text evidence="12">Belongs to the orthopoxvirus OPG021 family.</text>
</comment>
<keyword evidence="8" id="KW-0862">Zinc</keyword>
<comment type="function">
    <text evidence="11">RING-finger E3 ubiquitin ligase which catalyzes the formation of both 'Lys-48'- and 'Lys-63'-linked polyubiquitin chains. Plays an important role in virulence by acting as an anti-apoptotic factor.</text>
</comment>
<keyword evidence="2" id="KW-0945">Host-virus interaction</keyword>
<dbReference type="GO" id="GO:0016881">
    <property type="term" value="F:acid-amino acid ligase activity"/>
    <property type="evidence" value="ECO:0007669"/>
    <property type="project" value="InterPro"/>
</dbReference>
<dbReference type="Gene3D" id="3.30.40.10">
    <property type="entry name" value="Zinc/RING finger domain, C3HC4 (zinc finger)"/>
    <property type="match status" value="1"/>
</dbReference>
<evidence type="ECO:0000259" key="17">
    <source>
        <dbReference type="PROSITE" id="PS51301"/>
    </source>
</evidence>
<dbReference type="PROSITE" id="PS00518">
    <property type="entry name" value="ZF_RING_1"/>
    <property type="match status" value="1"/>
</dbReference>
<evidence type="ECO:0000256" key="14">
    <source>
        <dbReference type="ARBA" id="ARBA00039653"/>
    </source>
</evidence>
<keyword evidence="7" id="KW-0833">Ubl conjugation pathway</keyword>
<protein>
    <recommendedName>
        <fullName evidence="14">Host range factor p28</fullName>
    </recommendedName>
    <alternativeName>
        <fullName evidence="13">E3 ubiquitin-protein ligase p28</fullName>
    </alternativeName>
</protein>
<evidence type="ECO:0000256" key="5">
    <source>
        <dbReference type="ARBA" id="ARBA00022723"/>
    </source>
</evidence>
<dbReference type="PANTHER" id="PTHR12109">
    <property type="entry name" value="RING FINGER PROTEIN 141-RELATED"/>
    <property type="match status" value="1"/>
</dbReference>
<name>A7XDC2_9POXV</name>
<dbReference type="InterPro" id="IPR001841">
    <property type="entry name" value="Znf_RING"/>
</dbReference>
<keyword evidence="10" id="KW-1119">Modulation of host cell apoptosis by virus</keyword>
<dbReference type="InterPro" id="IPR017907">
    <property type="entry name" value="Znf_RING_CS"/>
</dbReference>
<evidence type="ECO:0000313" key="18">
    <source>
        <dbReference type="EMBL" id="ABQ43774.1"/>
    </source>
</evidence>
<dbReference type="SUPFAM" id="SSF57850">
    <property type="entry name" value="RING/U-box"/>
    <property type="match status" value="1"/>
</dbReference>
<dbReference type="InterPro" id="IPR016398">
    <property type="entry name" value="E3_ubiquitin-prot_ligase_p28"/>
</dbReference>
<dbReference type="GO" id="GO:0030430">
    <property type="term" value="C:host cell cytoplasm"/>
    <property type="evidence" value="ECO:0007669"/>
    <property type="project" value="UniProtKB-SubCell"/>
</dbReference>